<dbReference type="PROSITE" id="PS00922">
    <property type="entry name" value="TRANSGLYCOSYLASE"/>
    <property type="match status" value="1"/>
</dbReference>
<dbReference type="EMBL" id="AQGV01000009">
    <property type="protein sequence ID" value="MBE0366262.1"/>
    <property type="molecule type" value="Genomic_DNA"/>
</dbReference>
<comment type="caution">
    <text evidence="3">The sequence shown here is derived from an EMBL/GenBank/DDBJ whole genome shotgun (WGS) entry which is preliminary data.</text>
</comment>
<proteinExistence type="inferred from homology"/>
<dbReference type="SUPFAM" id="SSF53955">
    <property type="entry name" value="Lysozyme-like"/>
    <property type="match status" value="1"/>
</dbReference>
<evidence type="ECO:0000313" key="3">
    <source>
        <dbReference type="EMBL" id="MBE0366262.1"/>
    </source>
</evidence>
<dbReference type="InterPro" id="IPR036779">
    <property type="entry name" value="LysM_dom_sf"/>
</dbReference>
<comment type="similarity">
    <text evidence="1">Belongs to the transglycosylase Slt family.</text>
</comment>
<dbReference type="Pfam" id="PF01476">
    <property type="entry name" value="LysM"/>
    <property type="match status" value="2"/>
</dbReference>
<dbReference type="CDD" id="cd16894">
    <property type="entry name" value="MltD-like"/>
    <property type="match status" value="1"/>
</dbReference>
<dbReference type="InterPro" id="IPR008258">
    <property type="entry name" value="Transglycosylase_SLT_dom_1"/>
</dbReference>
<dbReference type="Gene3D" id="3.10.350.10">
    <property type="entry name" value="LysM domain"/>
    <property type="match status" value="2"/>
</dbReference>
<dbReference type="InterPro" id="IPR000189">
    <property type="entry name" value="Transglyc_AS"/>
</dbReference>
<name>A0ABR9E608_9GAMM</name>
<feature type="domain" description="LysM" evidence="2">
    <location>
        <begin position="339"/>
        <end position="383"/>
    </location>
</feature>
<evidence type="ECO:0000259" key="2">
    <source>
        <dbReference type="PROSITE" id="PS51782"/>
    </source>
</evidence>
<reference evidence="3 4" key="1">
    <citation type="submission" date="2015-03" db="EMBL/GenBank/DDBJ databases">
        <title>Genome sequence of Pseudoalteromonas aurantia.</title>
        <authorList>
            <person name="Xie B.-B."/>
            <person name="Rong J.-C."/>
            <person name="Qin Q.-L."/>
            <person name="Zhang Y.-Z."/>
        </authorList>
    </citation>
    <scope>NUCLEOTIDE SEQUENCE [LARGE SCALE GENOMIC DNA]</scope>
    <source>
        <strain evidence="3 4">208</strain>
    </source>
</reference>
<dbReference type="SMART" id="SM00257">
    <property type="entry name" value="LysM"/>
    <property type="match status" value="2"/>
</dbReference>
<dbReference type="PROSITE" id="PS51782">
    <property type="entry name" value="LYSM"/>
    <property type="match status" value="2"/>
</dbReference>
<dbReference type="Pfam" id="PF01464">
    <property type="entry name" value="SLT"/>
    <property type="match status" value="1"/>
</dbReference>
<protein>
    <submittedName>
        <fullName evidence="3">Membrane-bound lytic murein transglycosylase D</fullName>
    </submittedName>
</protein>
<dbReference type="SUPFAM" id="SSF54106">
    <property type="entry name" value="LysM domain"/>
    <property type="match status" value="2"/>
</dbReference>
<dbReference type="InterPro" id="IPR023346">
    <property type="entry name" value="Lysozyme-like_dom_sf"/>
</dbReference>
<dbReference type="Proteomes" id="UP000615755">
    <property type="component" value="Unassembled WGS sequence"/>
</dbReference>
<dbReference type="PANTHER" id="PTHR33734:SF22">
    <property type="entry name" value="MEMBRANE-BOUND LYTIC MUREIN TRANSGLYCOSYLASE D"/>
    <property type="match status" value="1"/>
</dbReference>
<accession>A0ABR9E608</accession>
<dbReference type="PANTHER" id="PTHR33734">
    <property type="entry name" value="LYSM DOMAIN-CONTAINING GPI-ANCHORED PROTEIN 2"/>
    <property type="match status" value="1"/>
</dbReference>
<dbReference type="CDD" id="cd00118">
    <property type="entry name" value="LysM"/>
    <property type="match status" value="2"/>
</dbReference>
<dbReference type="Gene3D" id="1.10.530.10">
    <property type="match status" value="1"/>
</dbReference>
<dbReference type="InterPro" id="IPR018392">
    <property type="entry name" value="LysM"/>
</dbReference>
<gene>
    <name evidence="3" type="primary">mltD</name>
    <name evidence="3" type="ORF">PAUR_a3228</name>
</gene>
<keyword evidence="4" id="KW-1185">Reference proteome</keyword>
<evidence type="ECO:0000313" key="4">
    <source>
        <dbReference type="Proteomes" id="UP000615755"/>
    </source>
</evidence>
<evidence type="ECO:0000256" key="1">
    <source>
        <dbReference type="ARBA" id="ARBA00007734"/>
    </source>
</evidence>
<feature type="domain" description="LysM" evidence="2">
    <location>
        <begin position="264"/>
        <end position="307"/>
    </location>
</feature>
<sequence>MIVNQLSFDVVPTSRLHKRIDWYLAQPTYLAQVNKRAAPYLYHIVKRVEQRGLPMELVLLPFVESDFRPTAVSQQKAVGVWQLVEATAYHFGAISDPWYDGRKDVLSATDAALDYLSYLYKRFNGNWLHAIAAYNTGEGRVKKAIDRNRAKGISTHFWHLKLPKETSEYVPKLLALSYLLQKKHPKFTRPHLPNYALSTALDVGQQFDFGVLSSLVNVPKQTIHHLNPGFLRHQSSPQGPHKVLLPMTEKKLLQSQFFKRHFSQTYTVKKGDTLYSIAKRFNTKVKTITLLNNKTSSLLHIGEVLSLNKVTQSNSLLIDYEISPYLIEKKQTKPVTIEYFHQIKPGDSLWEVSQLYKVSVKDLMIWNEISAHSMLKPGNTLILHLPKPQLVSEPVNTKQYLSELEVLVKPESGPRL</sequence>
<organism evidence="3 4">
    <name type="scientific">Pseudoalteromonas aurantia 208</name>
    <dbReference type="NCBI Taxonomy" id="1314867"/>
    <lineage>
        <taxon>Bacteria</taxon>
        <taxon>Pseudomonadati</taxon>
        <taxon>Pseudomonadota</taxon>
        <taxon>Gammaproteobacteria</taxon>
        <taxon>Alteromonadales</taxon>
        <taxon>Pseudoalteromonadaceae</taxon>
        <taxon>Pseudoalteromonas</taxon>
    </lineage>
</organism>